<evidence type="ECO:0000313" key="2">
    <source>
        <dbReference type="Proteomes" id="UP001062846"/>
    </source>
</evidence>
<proteinExistence type="predicted"/>
<comment type="caution">
    <text evidence="1">The sequence shown here is derived from an EMBL/GenBank/DDBJ whole genome shotgun (WGS) entry which is preliminary data.</text>
</comment>
<dbReference type="EMBL" id="CM046388">
    <property type="protein sequence ID" value="KAI8572741.1"/>
    <property type="molecule type" value="Genomic_DNA"/>
</dbReference>
<dbReference type="Proteomes" id="UP001062846">
    <property type="component" value="Chromosome 1"/>
</dbReference>
<reference evidence="1" key="1">
    <citation type="submission" date="2022-02" db="EMBL/GenBank/DDBJ databases">
        <title>Plant Genome Project.</title>
        <authorList>
            <person name="Zhang R.-G."/>
        </authorList>
    </citation>
    <scope>NUCLEOTIDE SEQUENCE</scope>
    <source>
        <strain evidence="1">AT1</strain>
    </source>
</reference>
<accession>A0ACC0Q4K6</accession>
<organism evidence="1 2">
    <name type="scientific">Rhododendron molle</name>
    <name type="common">Chinese azalea</name>
    <name type="synonym">Azalea mollis</name>
    <dbReference type="NCBI Taxonomy" id="49168"/>
    <lineage>
        <taxon>Eukaryota</taxon>
        <taxon>Viridiplantae</taxon>
        <taxon>Streptophyta</taxon>
        <taxon>Embryophyta</taxon>
        <taxon>Tracheophyta</taxon>
        <taxon>Spermatophyta</taxon>
        <taxon>Magnoliopsida</taxon>
        <taxon>eudicotyledons</taxon>
        <taxon>Gunneridae</taxon>
        <taxon>Pentapetalae</taxon>
        <taxon>asterids</taxon>
        <taxon>Ericales</taxon>
        <taxon>Ericaceae</taxon>
        <taxon>Ericoideae</taxon>
        <taxon>Rhodoreae</taxon>
        <taxon>Rhododendron</taxon>
    </lineage>
</organism>
<keyword evidence="2" id="KW-1185">Reference proteome</keyword>
<name>A0ACC0Q4K6_RHOML</name>
<protein>
    <submittedName>
        <fullName evidence="1">Uncharacterized protein</fullName>
    </submittedName>
</protein>
<evidence type="ECO:0000313" key="1">
    <source>
        <dbReference type="EMBL" id="KAI8572741.1"/>
    </source>
</evidence>
<gene>
    <name evidence="1" type="ORF">RHMOL_Rhmol01G0223400</name>
</gene>
<sequence>MTHNLSYDKVVVSPPPDVVNLGLDKWKDCVVGYFLDRKVHFKAVKSIAESVWARFGLVDVLGNEEGFFFFQFNKPGAFRDLVEAGPWHFGGKLLILKQWHPQMNLEKDQLKNIPIWAQFYNVPLELWTAPGLSYVASAVGRPLYADQMTEGCKRLNYAKVCVEVDVHSELPDSFEVALENGTKYTIKVWYPWNPFKCDTCKVFGHKTCQEGIQKLTPLQQNQVWMVKGGAKAVEEGSLVQPVGNGVLLDLDTAGPEEDLADMVVHSINNEGDILHYKEELVKDASSLDHLRIQSGVEASASGSDQVGVLGRASNKFAVLQEASGLMEEVQSLLLTAEEFDAGLVLDLVTADLVPEKGKSKAKGNSGKVTGKAKGVETKIRLPNIQATVTHCFPKDWLWMDNVTTGPVARILLGWDKEVFSVNLEFKSDQLLVVKVELCQGNKSFLLSIVYGHNSILDRRVLWHDLRAVHQSHPNSAWLQMGDFNTVRLSSERLVGFDPLAALEFNQCLRDISQDDLPVKSFWYT</sequence>